<dbReference type="Proteomes" id="UP000593802">
    <property type="component" value="Chromosome"/>
</dbReference>
<proteinExistence type="predicted"/>
<dbReference type="KEGG" id="eff:skT53_24880"/>
<reference evidence="1 2" key="1">
    <citation type="submission" date="2020-08" db="EMBL/GenBank/DDBJ databases">
        <title>Complete Genome Sequence of Effusibacillus dendaii Strain skT53, Isolated from Farmland soil.</title>
        <authorList>
            <person name="Konishi T."/>
            <person name="Kawasaki H."/>
        </authorList>
    </citation>
    <scope>NUCLEOTIDE SEQUENCE [LARGE SCALE GENOMIC DNA]</scope>
    <source>
        <strain evidence="2">skT53</strain>
    </source>
</reference>
<evidence type="ECO:0000313" key="1">
    <source>
        <dbReference type="EMBL" id="BCJ87503.1"/>
    </source>
</evidence>
<keyword evidence="2" id="KW-1185">Reference proteome</keyword>
<gene>
    <name evidence="1" type="ORF">skT53_24880</name>
</gene>
<dbReference type="AlphaFoldDB" id="A0A7I8DBE2"/>
<name>A0A7I8DBE2_9BACL</name>
<sequence>MRVMFTHNYRRVINLTKDQRDSTFLRLYYQFFKYAFGLPYGKRTIAKEKLYKHINKRIREIYPNFNIGISAGTKNIHDRWLHPYRHWLFVPSQHKIAPEYTKKKMN</sequence>
<dbReference type="EMBL" id="AP023366">
    <property type="protein sequence ID" value="BCJ87503.1"/>
    <property type="molecule type" value="Genomic_DNA"/>
</dbReference>
<accession>A0A7I8DBE2</accession>
<protein>
    <submittedName>
        <fullName evidence="1">Uncharacterized protein</fullName>
    </submittedName>
</protein>
<evidence type="ECO:0000313" key="2">
    <source>
        <dbReference type="Proteomes" id="UP000593802"/>
    </source>
</evidence>
<organism evidence="1 2">
    <name type="scientific">Effusibacillus dendaii</name>
    <dbReference type="NCBI Taxonomy" id="2743772"/>
    <lineage>
        <taxon>Bacteria</taxon>
        <taxon>Bacillati</taxon>
        <taxon>Bacillota</taxon>
        <taxon>Bacilli</taxon>
        <taxon>Bacillales</taxon>
        <taxon>Alicyclobacillaceae</taxon>
        <taxon>Effusibacillus</taxon>
    </lineage>
</organism>